<evidence type="ECO:0000313" key="2">
    <source>
        <dbReference type="Proteomes" id="UP000295807"/>
    </source>
</evidence>
<name>A0A4R3KNV8_9SPHI</name>
<proteinExistence type="predicted"/>
<organism evidence="1 2">
    <name type="scientific">Anseongella ginsenosidimutans</name>
    <dbReference type="NCBI Taxonomy" id="496056"/>
    <lineage>
        <taxon>Bacteria</taxon>
        <taxon>Pseudomonadati</taxon>
        <taxon>Bacteroidota</taxon>
        <taxon>Sphingobacteriia</taxon>
        <taxon>Sphingobacteriales</taxon>
        <taxon>Sphingobacteriaceae</taxon>
        <taxon>Anseongella</taxon>
    </lineage>
</organism>
<dbReference type="RefSeq" id="WP_132130219.1">
    <property type="nucleotide sequence ID" value="NZ_CP042432.1"/>
</dbReference>
<dbReference type="Proteomes" id="UP000295807">
    <property type="component" value="Unassembled WGS sequence"/>
</dbReference>
<comment type="caution">
    <text evidence="1">The sequence shown here is derived from an EMBL/GenBank/DDBJ whole genome shotgun (WGS) entry which is preliminary data.</text>
</comment>
<keyword evidence="2" id="KW-1185">Reference proteome</keyword>
<dbReference type="EMBL" id="SMAD01000012">
    <property type="protein sequence ID" value="TCS85506.1"/>
    <property type="molecule type" value="Genomic_DNA"/>
</dbReference>
<accession>A0A4R3KNV8</accession>
<reference evidence="1 2" key="1">
    <citation type="submission" date="2019-03" db="EMBL/GenBank/DDBJ databases">
        <title>Genomic Encyclopedia of Type Strains, Phase IV (KMG-IV): sequencing the most valuable type-strain genomes for metagenomic binning, comparative biology and taxonomic classification.</title>
        <authorList>
            <person name="Goeker M."/>
        </authorList>
    </citation>
    <scope>NUCLEOTIDE SEQUENCE [LARGE SCALE GENOMIC DNA]</scope>
    <source>
        <strain evidence="1 2">DSM 21100</strain>
    </source>
</reference>
<dbReference type="PROSITE" id="PS51257">
    <property type="entry name" value="PROKAR_LIPOPROTEIN"/>
    <property type="match status" value="1"/>
</dbReference>
<gene>
    <name evidence="1" type="ORF">EDD80_11281</name>
</gene>
<dbReference type="AlphaFoldDB" id="A0A4R3KNV8"/>
<sequence>MNHLLKLAALLLIFTGTSCEEVNELRGKAPDDPEELKEYNQFKTTIEQGVSGTVLFQEGNCGFPLGDSCRTYPVSRNVRIYEYTTKSRTEGDGPFFTKVNTRLVTTARSDNEGFYQAKLAPGKYSLFIEEDSLLYANLYDKDRGILVAVVDSGWVTMLHPEITYKAVY</sequence>
<evidence type="ECO:0000313" key="1">
    <source>
        <dbReference type="EMBL" id="TCS85506.1"/>
    </source>
</evidence>
<dbReference type="OrthoDB" id="956632at2"/>
<protein>
    <submittedName>
        <fullName evidence="1">Uncharacterized protein</fullName>
    </submittedName>
</protein>